<dbReference type="Pfam" id="PF00482">
    <property type="entry name" value="T2SSF"/>
    <property type="match status" value="1"/>
</dbReference>
<sequence>MYEKDSYIVKEFEYMTRQLKNNQTIEDVFLDFSNRSKVEDICNFTEVFITAKRTGGDLIKIIRRTSNSISDKIEVKREIITLITAKKFESSIMNFIPLGIILYMWLFSPGFMDPLYGNIKGVVVMSAALVLYGVAYKISQKIIDIEV</sequence>
<evidence type="ECO:0000259" key="7">
    <source>
        <dbReference type="Pfam" id="PF00482"/>
    </source>
</evidence>
<evidence type="ECO:0000256" key="3">
    <source>
        <dbReference type="ARBA" id="ARBA00022692"/>
    </source>
</evidence>
<dbReference type="PANTHER" id="PTHR35007">
    <property type="entry name" value="INTEGRAL MEMBRANE PROTEIN-RELATED"/>
    <property type="match status" value="1"/>
</dbReference>
<keyword evidence="3 6" id="KW-0812">Transmembrane</keyword>
<evidence type="ECO:0000256" key="6">
    <source>
        <dbReference type="SAM" id="Phobius"/>
    </source>
</evidence>
<protein>
    <recommendedName>
        <fullName evidence="7">Type II secretion system protein GspF domain-containing protein</fullName>
    </recommendedName>
</protein>
<evidence type="ECO:0000256" key="4">
    <source>
        <dbReference type="ARBA" id="ARBA00022989"/>
    </source>
</evidence>
<dbReference type="EMBL" id="AP024169">
    <property type="protein sequence ID" value="BCN32937.1"/>
    <property type="molecule type" value="Genomic_DNA"/>
</dbReference>
<keyword evidence="2" id="KW-1003">Cell membrane</keyword>
<comment type="subcellular location">
    <subcellularLocation>
        <location evidence="1">Cell membrane</location>
        <topology evidence="1">Multi-pass membrane protein</topology>
    </subcellularLocation>
</comment>
<reference evidence="8 9" key="1">
    <citation type="submission" date="2020-11" db="EMBL/GenBank/DDBJ databases">
        <title>Draft genome sequencing of a Lachnospiraceae strain isolated from anoxic soil subjected to BSD treatment.</title>
        <authorList>
            <person name="Uek A."/>
            <person name="Tonouchi A."/>
        </authorList>
    </citation>
    <scope>NUCLEOTIDE SEQUENCE [LARGE SCALE GENOMIC DNA]</scope>
    <source>
        <strain evidence="8 9">TB5</strain>
    </source>
</reference>
<keyword evidence="4 6" id="KW-1133">Transmembrane helix</keyword>
<accession>A0A7R7EQ71</accession>
<feature type="domain" description="Type II secretion system protein GspF" evidence="7">
    <location>
        <begin position="8"/>
        <end position="104"/>
    </location>
</feature>
<feature type="transmembrane region" description="Helical" evidence="6">
    <location>
        <begin position="118"/>
        <end position="136"/>
    </location>
</feature>
<dbReference type="KEGG" id="ahb:bsdtb5_42320"/>
<dbReference type="Proteomes" id="UP000595897">
    <property type="component" value="Chromosome"/>
</dbReference>
<evidence type="ECO:0000256" key="5">
    <source>
        <dbReference type="ARBA" id="ARBA00023136"/>
    </source>
</evidence>
<evidence type="ECO:0000256" key="1">
    <source>
        <dbReference type="ARBA" id="ARBA00004651"/>
    </source>
</evidence>
<name>A0A7R7EQ71_9FIRM</name>
<dbReference type="AlphaFoldDB" id="A0A7R7EQ71"/>
<organism evidence="8 9">
    <name type="scientific">Anaeromicropila herbilytica</name>
    <dbReference type="NCBI Taxonomy" id="2785025"/>
    <lineage>
        <taxon>Bacteria</taxon>
        <taxon>Bacillati</taxon>
        <taxon>Bacillota</taxon>
        <taxon>Clostridia</taxon>
        <taxon>Lachnospirales</taxon>
        <taxon>Lachnospiraceae</taxon>
        <taxon>Anaeromicropila</taxon>
    </lineage>
</organism>
<evidence type="ECO:0000313" key="8">
    <source>
        <dbReference type="EMBL" id="BCN32937.1"/>
    </source>
</evidence>
<gene>
    <name evidence="8" type="ORF">bsdtb5_42320</name>
</gene>
<dbReference type="GO" id="GO:0005886">
    <property type="term" value="C:plasma membrane"/>
    <property type="evidence" value="ECO:0007669"/>
    <property type="project" value="UniProtKB-SubCell"/>
</dbReference>
<feature type="transmembrane region" description="Helical" evidence="6">
    <location>
        <begin position="92"/>
        <end position="112"/>
    </location>
</feature>
<keyword evidence="9" id="KW-1185">Reference proteome</keyword>
<evidence type="ECO:0000313" key="9">
    <source>
        <dbReference type="Proteomes" id="UP000595897"/>
    </source>
</evidence>
<dbReference type="InterPro" id="IPR018076">
    <property type="entry name" value="T2SS_GspF_dom"/>
</dbReference>
<dbReference type="PANTHER" id="PTHR35007:SF1">
    <property type="entry name" value="PILUS ASSEMBLY PROTEIN"/>
    <property type="match status" value="1"/>
</dbReference>
<keyword evidence="5 6" id="KW-0472">Membrane</keyword>
<evidence type="ECO:0000256" key="2">
    <source>
        <dbReference type="ARBA" id="ARBA00022475"/>
    </source>
</evidence>
<proteinExistence type="predicted"/>